<name>A0AA39MMW7_ARMTA</name>
<keyword evidence="2" id="KW-1185">Reference proteome</keyword>
<organism evidence="1 2">
    <name type="scientific">Armillaria tabescens</name>
    <name type="common">Ringless honey mushroom</name>
    <name type="synonym">Agaricus tabescens</name>
    <dbReference type="NCBI Taxonomy" id="1929756"/>
    <lineage>
        <taxon>Eukaryota</taxon>
        <taxon>Fungi</taxon>
        <taxon>Dikarya</taxon>
        <taxon>Basidiomycota</taxon>
        <taxon>Agaricomycotina</taxon>
        <taxon>Agaricomycetes</taxon>
        <taxon>Agaricomycetidae</taxon>
        <taxon>Agaricales</taxon>
        <taxon>Marasmiineae</taxon>
        <taxon>Physalacriaceae</taxon>
        <taxon>Desarmillaria</taxon>
    </lineage>
</organism>
<protein>
    <submittedName>
        <fullName evidence="1">Uncharacterized protein</fullName>
    </submittedName>
</protein>
<dbReference type="RefSeq" id="XP_060323679.1">
    <property type="nucleotide sequence ID" value="XM_060468119.1"/>
</dbReference>
<gene>
    <name evidence="1" type="ORF">EV420DRAFT_1279111</name>
</gene>
<dbReference type="AlphaFoldDB" id="A0AA39MMW7"/>
<dbReference type="EMBL" id="JAUEPS010000075">
    <property type="protein sequence ID" value="KAK0440671.1"/>
    <property type="molecule type" value="Genomic_DNA"/>
</dbReference>
<dbReference type="GeneID" id="85351667"/>
<proteinExistence type="predicted"/>
<evidence type="ECO:0000313" key="2">
    <source>
        <dbReference type="Proteomes" id="UP001175211"/>
    </source>
</evidence>
<evidence type="ECO:0000313" key="1">
    <source>
        <dbReference type="EMBL" id="KAK0440671.1"/>
    </source>
</evidence>
<reference evidence="1" key="1">
    <citation type="submission" date="2023-06" db="EMBL/GenBank/DDBJ databases">
        <authorList>
            <consortium name="Lawrence Berkeley National Laboratory"/>
            <person name="Ahrendt S."/>
            <person name="Sahu N."/>
            <person name="Indic B."/>
            <person name="Wong-Bajracharya J."/>
            <person name="Merenyi Z."/>
            <person name="Ke H.-M."/>
            <person name="Monk M."/>
            <person name="Kocsube S."/>
            <person name="Drula E."/>
            <person name="Lipzen A."/>
            <person name="Balint B."/>
            <person name="Henrissat B."/>
            <person name="Andreopoulos B."/>
            <person name="Martin F.M."/>
            <person name="Harder C.B."/>
            <person name="Rigling D."/>
            <person name="Ford K.L."/>
            <person name="Foster G.D."/>
            <person name="Pangilinan J."/>
            <person name="Papanicolaou A."/>
            <person name="Barry K."/>
            <person name="LaButti K."/>
            <person name="Viragh M."/>
            <person name="Koriabine M."/>
            <person name="Yan M."/>
            <person name="Riley R."/>
            <person name="Champramary S."/>
            <person name="Plett K.L."/>
            <person name="Tsai I.J."/>
            <person name="Slot J."/>
            <person name="Sipos G."/>
            <person name="Plett J."/>
            <person name="Nagy L.G."/>
            <person name="Grigoriev I.V."/>
        </authorList>
    </citation>
    <scope>NUCLEOTIDE SEQUENCE</scope>
    <source>
        <strain evidence="1">CCBAS 213</strain>
    </source>
</reference>
<accession>A0AA39MMW7</accession>
<sequence>MYVERVTEEQAATFHEQWVASNGTADCCSADNFSIWLSRDPASSWNKSAGRVFARDIMEKIQADPNNSRVRENLERHFYKRMKSIHRTYMEKKKPSHVQAQLKDIRAKRNRRALATSILIINIYEQLFKRRLTVCVRHSEMHRHVQIMKCLGSDGMSSDEPEPGMPQTHMTYRRKLLPWHSGSLMALLRLFDTIYQTDYRLQPDHTPTWGKMPRLREGHQACRSSDLKYVPGLPINAYDKGWILKRDHVFLRDKVKPTKEQYDFSLSAEMANLYVVSQTSGLILI</sequence>
<comment type="caution">
    <text evidence="1">The sequence shown here is derived from an EMBL/GenBank/DDBJ whole genome shotgun (WGS) entry which is preliminary data.</text>
</comment>
<dbReference type="Proteomes" id="UP001175211">
    <property type="component" value="Unassembled WGS sequence"/>
</dbReference>